<proteinExistence type="inferred from homology"/>
<protein>
    <submittedName>
        <fullName evidence="5">Glutathione S-transferase</fullName>
    </submittedName>
</protein>
<dbReference type="EMBL" id="JAUEPP010000003">
    <property type="protein sequence ID" value="KAK3348456.1"/>
    <property type="molecule type" value="Genomic_DNA"/>
</dbReference>
<organism evidence="5 6">
    <name type="scientific">Neurospora tetraspora</name>
    <dbReference type="NCBI Taxonomy" id="94610"/>
    <lineage>
        <taxon>Eukaryota</taxon>
        <taxon>Fungi</taxon>
        <taxon>Dikarya</taxon>
        <taxon>Ascomycota</taxon>
        <taxon>Pezizomycotina</taxon>
        <taxon>Sordariomycetes</taxon>
        <taxon>Sordariomycetidae</taxon>
        <taxon>Sordariales</taxon>
        <taxon>Sordariaceae</taxon>
        <taxon>Neurospora</taxon>
    </lineage>
</organism>
<dbReference type="PANTHER" id="PTHR44051:SF23">
    <property type="entry name" value="GLUTATHIONE S-TRANSFERASE-LIKE PROTEIN TPCF"/>
    <property type="match status" value="1"/>
</dbReference>
<dbReference type="InterPro" id="IPR004045">
    <property type="entry name" value="Glutathione_S-Trfase_N"/>
</dbReference>
<dbReference type="InterPro" id="IPR036282">
    <property type="entry name" value="Glutathione-S-Trfase_C_sf"/>
</dbReference>
<dbReference type="RefSeq" id="XP_062683538.1">
    <property type="nucleotide sequence ID" value="XM_062826704.1"/>
</dbReference>
<dbReference type="Proteomes" id="UP001278500">
    <property type="component" value="Unassembled WGS sequence"/>
</dbReference>
<dbReference type="SUPFAM" id="SSF47616">
    <property type="entry name" value="GST C-terminal domain-like"/>
    <property type="match status" value="1"/>
</dbReference>
<sequence length="284" mass="32725">MQRGQIDADLLTPNLIRYKVQGPSSLFSALPFSVDIFTHLHTFQPTQHQNIITITMADLKPIKLYGHTGPNPPKVYMLLAELGLPIDLDHIQISEAKSPEFVKNVNPNGRLPAIQDPNTGLTLWESGAILEYLTETYDKEHKLSFAPGTNDFYLARQWLYFQTTGQGPYYGQVAWFKRYHPEPVPSAVERYVKELNRVTSVMEGHLQTQKEQYGTEEPWFVGNKFSYIDIAFLPWQHIITLLASKEEYDEEKYPLVHGWLERLRARPLIKDALDVILTGRKKEE</sequence>
<name>A0AAE0MT88_9PEZI</name>
<dbReference type="InterPro" id="IPR040079">
    <property type="entry name" value="Glutathione_S-Trfase"/>
</dbReference>
<gene>
    <name evidence="5" type="ORF">B0H65DRAFT_463496</name>
</gene>
<dbReference type="InterPro" id="IPR036249">
    <property type="entry name" value="Thioredoxin-like_sf"/>
</dbReference>
<evidence type="ECO:0000313" key="6">
    <source>
        <dbReference type="Proteomes" id="UP001278500"/>
    </source>
</evidence>
<dbReference type="InterPro" id="IPR004046">
    <property type="entry name" value="GST_C"/>
</dbReference>
<dbReference type="PANTHER" id="PTHR44051">
    <property type="entry name" value="GLUTATHIONE S-TRANSFERASE-RELATED"/>
    <property type="match status" value="1"/>
</dbReference>
<dbReference type="InterPro" id="IPR010987">
    <property type="entry name" value="Glutathione-S-Trfase_C-like"/>
</dbReference>
<feature type="domain" description="GST C-terminal" evidence="4">
    <location>
        <begin position="148"/>
        <end position="284"/>
    </location>
</feature>
<dbReference type="PROSITE" id="PS50405">
    <property type="entry name" value="GST_CTER"/>
    <property type="match status" value="1"/>
</dbReference>
<evidence type="ECO:0000259" key="3">
    <source>
        <dbReference type="PROSITE" id="PS50404"/>
    </source>
</evidence>
<dbReference type="PROSITE" id="PS50404">
    <property type="entry name" value="GST_NTER"/>
    <property type="match status" value="1"/>
</dbReference>
<keyword evidence="6" id="KW-1185">Reference proteome</keyword>
<dbReference type="AlphaFoldDB" id="A0AAE0MT88"/>
<dbReference type="CDD" id="cd03048">
    <property type="entry name" value="GST_N_Ure2p_like"/>
    <property type="match status" value="1"/>
</dbReference>
<feature type="domain" description="GST N-terminal" evidence="3">
    <location>
        <begin position="59"/>
        <end position="141"/>
    </location>
</feature>
<reference evidence="5" key="2">
    <citation type="submission" date="2023-06" db="EMBL/GenBank/DDBJ databases">
        <authorList>
            <consortium name="Lawrence Berkeley National Laboratory"/>
            <person name="Haridas S."/>
            <person name="Hensen N."/>
            <person name="Bonometti L."/>
            <person name="Westerberg I."/>
            <person name="Brannstrom I.O."/>
            <person name="Guillou S."/>
            <person name="Cros-Aarteil S."/>
            <person name="Calhoun S."/>
            <person name="Kuo A."/>
            <person name="Mondo S."/>
            <person name="Pangilinan J."/>
            <person name="Riley R."/>
            <person name="Labutti K."/>
            <person name="Andreopoulos B."/>
            <person name="Lipzen A."/>
            <person name="Chen C."/>
            <person name="Yanf M."/>
            <person name="Daum C."/>
            <person name="Ng V."/>
            <person name="Clum A."/>
            <person name="Steindorff A."/>
            <person name="Ohm R."/>
            <person name="Martin F."/>
            <person name="Silar P."/>
            <person name="Natvig D."/>
            <person name="Lalanne C."/>
            <person name="Gautier V."/>
            <person name="Ament-Velasquez S.L."/>
            <person name="Kruys A."/>
            <person name="Hutchinson M.I."/>
            <person name="Powell A.J."/>
            <person name="Barry K."/>
            <person name="Miller A.N."/>
            <person name="Grigoriev I.V."/>
            <person name="Debuchy R."/>
            <person name="Gladieux P."/>
            <person name="Thoren M.H."/>
            <person name="Johannesson H."/>
        </authorList>
    </citation>
    <scope>NUCLEOTIDE SEQUENCE</scope>
    <source>
        <strain evidence="5">CBS 560.94</strain>
    </source>
</reference>
<evidence type="ECO:0000313" key="5">
    <source>
        <dbReference type="EMBL" id="KAK3348456.1"/>
    </source>
</evidence>
<dbReference type="SFLD" id="SFLDG00358">
    <property type="entry name" value="Main_(cytGST)"/>
    <property type="match status" value="1"/>
</dbReference>
<dbReference type="Gene3D" id="1.20.1050.130">
    <property type="match status" value="1"/>
</dbReference>
<evidence type="ECO:0000256" key="2">
    <source>
        <dbReference type="RuleBase" id="RU003494"/>
    </source>
</evidence>
<dbReference type="GeneID" id="87863858"/>
<comment type="similarity">
    <text evidence="1 2">Belongs to the GST superfamily.</text>
</comment>
<dbReference type="SUPFAM" id="SSF52833">
    <property type="entry name" value="Thioredoxin-like"/>
    <property type="match status" value="1"/>
</dbReference>
<reference evidence="5" key="1">
    <citation type="journal article" date="2023" name="Mol. Phylogenet. Evol.">
        <title>Genome-scale phylogeny and comparative genomics of the fungal order Sordariales.</title>
        <authorList>
            <person name="Hensen N."/>
            <person name="Bonometti L."/>
            <person name="Westerberg I."/>
            <person name="Brannstrom I.O."/>
            <person name="Guillou S."/>
            <person name="Cros-Aarteil S."/>
            <person name="Calhoun S."/>
            <person name="Haridas S."/>
            <person name="Kuo A."/>
            <person name="Mondo S."/>
            <person name="Pangilinan J."/>
            <person name="Riley R."/>
            <person name="LaButti K."/>
            <person name="Andreopoulos B."/>
            <person name="Lipzen A."/>
            <person name="Chen C."/>
            <person name="Yan M."/>
            <person name="Daum C."/>
            <person name="Ng V."/>
            <person name="Clum A."/>
            <person name="Steindorff A."/>
            <person name="Ohm R.A."/>
            <person name="Martin F."/>
            <person name="Silar P."/>
            <person name="Natvig D.O."/>
            <person name="Lalanne C."/>
            <person name="Gautier V."/>
            <person name="Ament-Velasquez S.L."/>
            <person name="Kruys A."/>
            <person name="Hutchinson M.I."/>
            <person name="Powell A.J."/>
            <person name="Barry K."/>
            <person name="Miller A.N."/>
            <person name="Grigoriev I.V."/>
            <person name="Debuchy R."/>
            <person name="Gladieux P."/>
            <person name="Hiltunen Thoren M."/>
            <person name="Johannesson H."/>
        </authorList>
    </citation>
    <scope>NUCLEOTIDE SEQUENCE</scope>
    <source>
        <strain evidence="5">CBS 560.94</strain>
    </source>
</reference>
<dbReference type="SFLD" id="SFLDS00019">
    <property type="entry name" value="Glutathione_Transferase_(cytos"/>
    <property type="match status" value="1"/>
</dbReference>
<accession>A0AAE0MT88</accession>
<dbReference type="Pfam" id="PF00043">
    <property type="entry name" value="GST_C"/>
    <property type="match status" value="1"/>
</dbReference>
<evidence type="ECO:0000259" key="4">
    <source>
        <dbReference type="PROSITE" id="PS50405"/>
    </source>
</evidence>
<dbReference type="Pfam" id="PF02798">
    <property type="entry name" value="GST_N"/>
    <property type="match status" value="1"/>
</dbReference>
<evidence type="ECO:0000256" key="1">
    <source>
        <dbReference type="ARBA" id="ARBA00007409"/>
    </source>
</evidence>
<comment type="caution">
    <text evidence="5">The sequence shown here is derived from an EMBL/GenBank/DDBJ whole genome shotgun (WGS) entry which is preliminary data.</text>
</comment>